<dbReference type="Proteomes" id="UP000005358">
    <property type="component" value="Chromosome"/>
</dbReference>
<evidence type="ECO:0000313" key="2">
    <source>
        <dbReference type="EMBL" id="EIA17576.1"/>
    </source>
</evidence>
<comment type="caution">
    <text evidence="2">The sequence shown here is derived from an EMBL/GenBank/DDBJ whole genome shotgun (WGS) entry which is preliminary data.</text>
</comment>
<dbReference type="AlphaFoldDB" id="A0AAV3FED9"/>
<evidence type="ECO:0000313" key="3">
    <source>
        <dbReference type="Proteomes" id="UP000005358"/>
    </source>
</evidence>
<dbReference type="EMBL" id="AFES01000016">
    <property type="protein sequence ID" value="EIA17576.1"/>
    <property type="molecule type" value="Genomic_DNA"/>
</dbReference>
<reference evidence="2 3" key="1">
    <citation type="journal article" date="2012" name="PLoS ONE">
        <title>Genome Sequencing and Analysis of a Type A Clostridium perfringens Isolate from a Case of Bovine Clostridial Abomasitis.</title>
        <authorList>
            <person name="Nowell V.J."/>
            <person name="Kropinski A.M."/>
            <person name="Songer J.G."/>
            <person name="Macinnes J.I."/>
            <person name="Parreira V.R."/>
            <person name="Prescott J.F."/>
        </authorList>
    </citation>
    <scope>NUCLEOTIDE SEQUENCE [LARGE SCALE GENOMIC DNA]</scope>
    <source>
        <strain evidence="2 3">F262</strain>
    </source>
</reference>
<protein>
    <recommendedName>
        <fullName evidence="4">Sigma factor</fullName>
    </recommendedName>
</protein>
<sequence>MFNKTKEEIKEVENILEGYGDLVEDIELIKDKIEELEEEYRGCGAIGYEEASGVTNKFNSSVENEIMVKENRKRELISKLRECERLKKRIDKAVNSLTGVDREVIELKYINKRLIGWKEIAYTVDYSESHCRKRIKPRALKHMIKFILY</sequence>
<keyword evidence="1" id="KW-0175">Coiled coil</keyword>
<feature type="coiled-coil region" evidence="1">
    <location>
        <begin position="19"/>
        <end position="103"/>
    </location>
</feature>
<accession>A0AAV3FED9</accession>
<gene>
    <name evidence="2" type="ORF">HA1_06337</name>
</gene>
<evidence type="ECO:0000256" key="1">
    <source>
        <dbReference type="SAM" id="Coils"/>
    </source>
</evidence>
<dbReference type="RefSeq" id="WP_003481060.1">
    <property type="nucleotide sequence ID" value="NZ_CM001477.1"/>
</dbReference>
<name>A0AAV3FED9_CLOPF</name>
<proteinExistence type="predicted"/>
<dbReference type="InterPro" id="IPR013324">
    <property type="entry name" value="RNA_pol_sigma_r3/r4-like"/>
</dbReference>
<organism evidence="2 3">
    <name type="scientific">Clostridium perfringens F262</name>
    <dbReference type="NCBI Taxonomy" id="883064"/>
    <lineage>
        <taxon>Bacteria</taxon>
        <taxon>Bacillati</taxon>
        <taxon>Bacillota</taxon>
        <taxon>Clostridia</taxon>
        <taxon>Eubacteriales</taxon>
        <taxon>Clostridiaceae</taxon>
        <taxon>Clostridium</taxon>
    </lineage>
</organism>
<dbReference type="Gene3D" id="1.20.140.160">
    <property type="match status" value="1"/>
</dbReference>
<evidence type="ECO:0008006" key="4">
    <source>
        <dbReference type="Google" id="ProtNLM"/>
    </source>
</evidence>
<dbReference type="SUPFAM" id="SSF88659">
    <property type="entry name" value="Sigma3 and sigma4 domains of RNA polymerase sigma factors"/>
    <property type="match status" value="1"/>
</dbReference>